<sequence>MFKKEGALREAFLFCASMQTQPASGQFDKTRGVLLRTLTSFFCITGYDVEKGVAVMREYIIYEVKNDHQPFILGRERLLEELLAVEGEESSEVRFLCHEVDPDRIMFQLRRRMDRRFPEVGREGGLLRLHHPVKGTIRIGFGDYSLTARCDGTRMLDLDLFAGLSGISGGYFAVRGKSGECGWLKPVRFWENGVGPSRQLCGNSSI</sequence>
<dbReference type="STRING" id="426756.SAMN04488126_104140"/>
<evidence type="ECO:0000313" key="1">
    <source>
        <dbReference type="EMBL" id="SDE17472.1"/>
    </source>
</evidence>
<dbReference type="Gene3D" id="3.30.310.250">
    <property type="entry name" value="Sporulation inhibitor of replication protein SirA"/>
    <property type="match status" value="1"/>
</dbReference>
<reference evidence="1 2" key="1">
    <citation type="submission" date="2016-10" db="EMBL/GenBank/DDBJ databases">
        <authorList>
            <person name="de Groot N.N."/>
        </authorList>
    </citation>
    <scope>NUCLEOTIDE SEQUENCE [LARGE SCALE GENOMIC DNA]</scope>
    <source>
        <strain evidence="1 2">CGMCC 1.6762</strain>
    </source>
</reference>
<name>A0A1G7ARW5_9BACL</name>
<gene>
    <name evidence="1" type="ORF">SAMN04488126_104140</name>
</gene>
<dbReference type="EMBL" id="FNAR01000004">
    <property type="protein sequence ID" value="SDE17472.1"/>
    <property type="molecule type" value="Genomic_DNA"/>
</dbReference>
<dbReference type="InterPro" id="IPR038449">
    <property type="entry name" value="SirA_sf"/>
</dbReference>
<dbReference type="Proteomes" id="UP000198823">
    <property type="component" value="Unassembled WGS sequence"/>
</dbReference>
<protein>
    <recommendedName>
        <fullName evidence="3">Sporulation inhibitor of replication protein SirA</fullName>
    </recommendedName>
</protein>
<evidence type="ECO:0000313" key="2">
    <source>
        <dbReference type="Proteomes" id="UP000198823"/>
    </source>
</evidence>
<dbReference type="AlphaFoldDB" id="A0A1G7ARW5"/>
<proteinExistence type="predicted"/>
<evidence type="ECO:0008006" key="3">
    <source>
        <dbReference type="Google" id="ProtNLM"/>
    </source>
</evidence>
<organism evidence="1 2">
    <name type="scientific">Bhargavaea beijingensis</name>
    <dbReference type="NCBI Taxonomy" id="426756"/>
    <lineage>
        <taxon>Bacteria</taxon>
        <taxon>Bacillati</taxon>
        <taxon>Bacillota</taxon>
        <taxon>Bacilli</taxon>
        <taxon>Bacillales</taxon>
        <taxon>Caryophanaceae</taxon>
        <taxon>Bhargavaea</taxon>
    </lineage>
</organism>
<accession>A0A1G7ARW5</accession>